<evidence type="ECO:0000313" key="2">
    <source>
        <dbReference type="Proteomes" id="UP001165083"/>
    </source>
</evidence>
<reference evidence="1" key="1">
    <citation type="submission" date="2023-04" db="EMBL/GenBank/DDBJ databases">
        <title>Phytophthora lilii NBRC 32176.</title>
        <authorList>
            <person name="Ichikawa N."/>
            <person name="Sato H."/>
            <person name="Tonouchi N."/>
        </authorList>
    </citation>
    <scope>NUCLEOTIDE SEQUENCE</scope>
    <source>
        <strain evidence="1">NBRC 32176</strain>
    </source>
</reference>
<dbReference type="InterPro" id="IPR002110">
    <property type="entry name" value="Ankyrin_rpt"/>
</dbReference>
<accession>A0A9W6WVB7</accession>
<comment type="caution">
    <text evidence="1">The sequence shown here is derived from an EMBL/GenBank/DDBJ whole genome shotgun (WGS) entry which is preliminary data.</text>
</comment>
<name>A0A9W6WVB7_9STRA</name>
<sequence length="459" mass="52473">MWSFLSGSSDSVLLGTPEFPLRVLQEAITTRDESKVWKVLRRSRIRNELITSTTTHKVPSDPEQQKYNVFTCVEAAIHCNLPRVVLAMYRYNPVDVRLATWFALYRLRSESKTDHFHVKVSPEVADLARAQCRLWLWDQFGVFVLLRQWKPRQNRASRRQERQVYAVQLLASIPDEALKIIVSFIDLHEDREARILKFLIEARPCPTCSRLSKGASLRTKDDHRCTVLMSACAAGAHPNVIKCLLDWDKTNSKHPVLRWKDQDDDGRTALGLASSNGHGRLASFVLDVLEPEEEIGCNTPLHALNSAIKSGNERCVLELLRNRKLMWVIKENRKEDKLTVLGEWNQTCSQRLKTDEEDVTVSSCVAAAVKLDMVRVVEEMHRLNRRMVGHATWFALCSEDDMCTQKSVEAIQRVVRSRPEFVEIADLHRRDSASRAAEYCGRIARLPVSASSRVFEATV</sequence>
<dbReference type="Proteomes" id="UP001165083">
    <property type="component" value="Unassembled WGS sequence"/>
</dbReference>
<keyword evidence="2" id="KW-1185">Reference proteome</keyword>
<protein>
    <submittedName>
        <fullName evidence="1">Unnamed protein product</fullName>
    </submittedName>
</protein>
<dbReference type="InterPro" id="IPR036770">
    <property type="entry name" value="Ankyrin_rpt-contain_sf"/>
</dbReference>
<dbReference type="Gene3D" id="1.25.40.20">
    <property type="entry name" value="Ankyrin repeat-containing domain"/>
    <property type="match status" value="1"/>
</dbReference>
<gene>
    <name evidence="1" type="ORF">Plil01_001222200</name>
</gene>
<dbReference type="SUPFAM" id="SSF48403">
    <property type="entry name" value="Ankyrin repeat"/>
    <property type="match status" value="1"/>
</dbReference>
<organism evidence="1 2">
    <name type="scientific">Phytophthora lilii</name>
    <dbReference type="NCBI Taxonomy" id="2077276"/>
    <lineage>
        <taxon>Eukaryota</taxon>
        <taxon>Sar</taxon>
        <taxon>Stramenopiles</taxon>
        <taxon>Oomycota</taxon>
        <taxon>Peronosporomycetes</taxon>
        <taxon>Peronosporales</taxon>
        <taxon>Peronosporaceae</taxon>
        <taxon>Phytophthora</taxon>
    </lineage>
</organism>
<dbReference type="Pfam" id="PF12796">
    <property type="entry name" value="Ank_2"/>
    <property type="match status" value="1"/>
</dbReference>
<evidence type="ECO:0000313" key="1">
    <source>
        <dbReference type="EMBL" id="GMF28912.1"/>
    </source>
</evidence>
<dbReference type="PANTHER" id="PTHR24121:SF23">
    <property type="entry name" value="NO MECHANORECEPTOR POTENTIAL C, ISOFORM H"/>
    <property type="match status" value="1"/>
</dbReference>
<dbReference type="AlphaFoldDB" id="A0A9W6WVB7"/>
<dbReference type="PANTHER" id="PTHR24121">
    <property type="entry name" value="NO MECHANORECEPTOR POTENTIAL C, ISOFORM D-RELATED"/>
    <property type="match status" value="1"/>
</dbReference>
<dbReference type="OrthoDB" id="96742at2759"/>
<proteinExistence type="predicted"/>
<dbReference type="EMBL" id="BSXW01000743">
    <property type="protein sequence ID" value="GMF28912.1"/>
    <property type="molecule type" value="Genomic_DNA"/>
</dbReference>